<evidence type="ECO:0000313" key="3">
    <source>
        <dbReference type="Proteomes" id="UP000259211"/>
    </source>
</evidence>
<protein>
    <submittedName>
        <fullName evidence="2">Uncharacterized protein</fullName>
    </submittedName>
</protein>
<organism evidence="2 3">
    <name type="scientific">Cutibacterium avidum</name>
    <dbReference type="NCBI Taxonomy" id="33010"/>
    <lineage>
        <taxon>Bacteria</taxon>
        <taxon>Bacillati</taxon>
        <taxon>Actinomycetota</taxon>
        <taxon>Actinomycetes</taxon>
        <taxon>Propionibacteriales</taxon>
        <taxon>Propionibacteriaceae</taxon>
        <taxon>Cutibacterium</taxon>
    </lineage>
</organism>
<sequence length="287" mass="30765">MTTQINPENRNPKTKNYVGYDQTDDPSTGNYPTTPSKYFAAVKSGSSPQTDTHWDDSDTCYTNGAYVHTSEGLFTYFHNSEGSLTPVTNISSGADGSYASSSGFWWSVPTTSPQTGTGYIPGSTATLNRGATFVTDIEVIVPQKAQNAANHIKVNRDDWTKELSGRLVTVTGNATYLNSQSVAGNWSVTAPTTTTLPDGSLKVTGTLTYTTTASSTVTQAKSKYYGQTLIMPATFRMIANDGWSSFSLRSYVQSATITYTGQPSSSPSSTTLTNQLLTTSKVVNKVC</sequence>
<dbReference type="Proteomes" id="UP000259211">
    <property type="component" value="Unassembled WGS sequence"/>
</dbReference>
<dbReference type="RefSeq" id="WP_117189198.1">
    <property type="nucleotide sequence ID" value="NZ_JASORL010000003.1"/>
</dbReference>
<name>A0A3E2DJ13_9ACTN</name>
<evidence type="ECO:0000313" key="2">
    <source>
        <dbReference type="EMBL" id="RFT44933.1"/>
    </source>
</evidence>
<comment type="caution">
    <text evidence="2">The sequence shown here is derived from an EMBL/GenBank/DDBJ whole genome shotgun (WGS) entry which is preliminary data.</text>
</comment>
<feature type="region of interest" description="Disordered" evidence="1">
    <location>
        <begin position="1"/>
        <end position="32"/>
    </location>
</feature>
<gene>
    <name evidence="2" type="ORF">CHT91_05630</name>
</gene>
<accession>A0A3E2DJ13</accession>
<dbReference type="AlphaFoldDB" id="A0A3E2DJ13"/>
<dbReference type="EMBL" id="NOWI01000004">
    <property type="protein sequence ID" value="RFT44933.1"/>
    <property type="molecule type" value="Genomic_DNA"/>
</dbReference>
<evidence type="ECO:0000256" key="1">
    <source>
        <dbReference type="SAM" id="MobiDB-lite"/>
    </source>
</evidence>
<proteinExistence type="predicted"/>
<reference evidence="2 3" key="1">
    <citation type="submission" date="2017-07" db="EMBL/GenBank/DDBJ databases">
        <authorList>
            <person name="Sun Z.S."/>
            <person name="Albrecht U."/>
            <person name="Echele G."/>
            <person name="Lee C.C."/>
        </authorList>
    </citation>
    <scope>NUCLEOTIDE SEQUENCE [LARGE SCALE GENOMIC DNA]</scope>
    <source>
        <strain evidence="2 3">P16-029</strain>
    </source>
</reference>